<comment type="caution">
    <text evidence="1">The sequence shown here is derived from an EMBL/GenBank/DDBJ whole genome shotgun (WGS) entry which is preliminary data.</text>
</comment>
<reference evidence="1 2" key="1">
    <citation type="submission" date="2019-12" db="EMBL/GenBank/DDBJ databases">
        <title>Rhizobium genotypes associated with high levels of biological nitrogen fixation by grain legumes in a temperate-maritime cropping system.</title>
        <authorList>
            <person name="Maluk M."/>
            <person name="Francesc Ferrando Molina F."/>
            <person name="Lopez Del Egido L."/>
            <person name="Lafos M."/>
            <person name="Langarica-Fuentes A."/>
            <person name="Gebre Yohannes G."/>
            <person name="Young M.W."/>
            <person name="Martin P."/>
            <person name="Gantlett R."/>
            <person name="Kenicer G."/>
            <person name="Hawes C."/>
            <person name="Begg G.S."/>
            <person name="Quilliam R.S."/>
            <person name="Squire G.R."/>
            <person name="Poole P.S."/>
            <person name="Young P.W."/>
            <person name="Iannetta P.M."/>
            <person name="James E.K."/>
        </authorList>
    </citation>
    <scope>NUCLEOTIDE SEQUENCE [LARGE SCALE GENOMIC DNA]</scope>
    <source>
        <strain evidence="1 2">JHI1118</strain>
    </source>
</reference>
<gene>
    <name evidence="1" type="ORF">GR212_22460</name>
</gene>
<evidence type="ECO:0000313" key="2">
    <source>
        <dbReference type="Proteomes" id="UP000483035"/>
    </source>
</evidence>
<name>A0A6L9U8R2_9HYPH</name>
<sequence>MDRRGGEASRTSKAAQRGLWRLMLKLPALRGRLQILAVRSRRLDDLFEAYEEASLALERFQKDGGGSGGPLVDEYEAVCRDIEADVIQFILQSGSSFAE</sequence>
<proteinExistence type="predicted"/>
<dbReference type="AlphaFoldDB" id="A0A6L9U8R2"/>
<protein>
    <submittedName>
        <fullName evidence="1">Uncharacterized protein</fullName>
    </submittedName>
</protein>
<accession>A0A6L9U8R2</accession>
<evidence type="ECO:0000313" key="1">
    <source>
        <dbReference type="EMBL" id="NEI72353.1"/>
    </source>
</evidence>
<dbReference type="EMBL" id="WUEY01000011">
    <property type="protein sequence ID" value="NEI72353.1"/>
    <property type="molecule type" value="Genomic_DNA"/>
</dbReference>
<dbReference type="RefSeq" id="WP_163989579.1">
    <property type="nucleotide sequence ID" value="NZ_WUEY01000011.1"/>
</dbReference>
<organism evidence="1 2">
    <name type="scientific">Rhizobium lusitanum</name>
    <dbReference type="NCBI Taxonomy" id="293958"/>
    <lineage>
        <taxon>Bacteria</taxon>
        <taxon>Pseudomonadati</taxon>
        <taxon>Pseudomonadota</taxon>
        <taxon>Alphaproteobacteria</taxon>
        <taxon>Hyphomicrobiales</taxon>
        <taxon>Rhizobiaceae</taxon>
        <taxon>Rhizobium/Agrobacterium group</taxon>
        <taxon>Rhizobium</taxon>
    </lineage>
</organism>
<dbReference type="Proteomes" id="UP000483035">
    <property type="component" value="Unassembled WGS sequence"/>
</dbReference>